<dbReference type="Gene3D" id="3.50.50.60">
    <property type="entry name" value="FAD/NAD(P)-binding domain"/>
    <property type="match status" value="1"/>
</dbReference>
<name>A0A8J6XD96_9CYAN</name>
<comment type="caution">
    <text evidence="1">The sequence shown here is derived from an EMBL/GenBank/DDBJ whole genome shotgun (WGS) entry which is preliminary data.</text>
</comment>
<dbReference type="SUPFAM" id="SSF51905">
    <property type="entry name" value="FAD/NAD(P)-binding domain"/>
    <property type="match status" value="1"/>
</dbReference>
<proteinExistence type="predicted"/>
<accession>A0A8J6XD96</accession>
<dbReference type="InterPro" id="IPR036188">
    <property type="entry name" value="FAD/NAD-bd_sf"/>
</dbReference>
<dbReference type="PANTHER" id="PTHR32098">
    <property type="entry name" value="LYCOPENE BETA/EPSILON CYCLASE PROTEIN"/>
    <property type="match status" value="1"/>
</dbReference>
<evidence type="ECO:0000313" key="1">
    <source>
        <dbReference type="EMBL" id="MBD2773795.1"/>
    </source>
</evidence>
<dbReference type="AlphaFoldDB" id="A0A8J6XD96"/>
<sequence>MSLTHEILSQLPGDVLSGLQKSDRILASIREGTSPVPMVVMEDKQPLGTVDWDAVICGGTLGILIGCALALKGVRVALLERGVLRGREQEWNISRSELEVFLQLNLLTPDELENAIATQYPKARVSFLGGTEVWVQDVLNIGVDPVYLLETLKQRFLAAGGKLFENTPFTTAVVHPDGVFVNGEFKTRLLIDAMGHLSPIVLQARLGRKPDALCLVVGTCAQGFPENSTGDLLLSFTPIQHQCQYFWEAFPARDGRTTYLFTYLDAHPQRMSLEALFEEYLRLMREYQNVELNQLTFKRALFGFFPAYRHPLQMPWSRILPVGDSSGSQSPLSFGGFGAMVRHLQRLTFGIYDALQTDQLSQKSLALLQPYQPSLAVTWLFQKAMSVGVNQKVAPNQINELLSAVFLAMQQLGEPVLKPFLQDVVQFPALTQTLLKTAITHPGVVVKVIPQVGWANLLDWMVHYGNLGIYSALFSLSQRLPTRVELPSVVKYYCDRLIDASKYGSGRDFEPEKQTEVL</sequence>
<organism evidence="1 2">
    <name type="scientific">Iningainema tapete BLCC-T55</name>
    <dbReference type="NCBI Taxonomy" id="2748662"/>
    <lineage>
        <taxon>Bacteria</taxon>
        <taxon>Bacillati</taxon>
        <taxon>Cyanobacteriota</taxon>
        <taxon>Cyanophyceae</taxon>
        <taxon>Nostocales</taxon>
        <taxon>Scytonemataceae</taxon>
        <taxon>Iningainema tapete</taxon>
    </lineage>
</organism>
<keyword evidence="2" id="KW-1185">Reference proteome</keyword>
<dbReference type="EMBL" id="JACXAE010000060">
    <property type="protein sequence ID" value="MBD2773795.1"/>
    <property type="molecule type" value="Genomic_DNA"/>
</dbReference>
<evidence type="ECO:0000313" key="2">
    <source>
        <dbReference type="Proteomes" id="UP000629098"/>
    </source>
</evidence>
<dbReference type="PANTHER" id="PTHR32098:SF5">
    <property type="entry name" value="LYCOPENE BETA_EPSILON CYCLASE PROTEIN"/>
    <property type="match status" value="1"/>
</dbReference>
<reference evidence="1" key="1">
    <citation type="submission" date="2020-09" db="EMBL/GenBank/DDBJ databases">
        <title>Iningainema tapete sp. nov. (Scytonemataceae, Cyanobacteria) from greenhouses in central Florida (USA) produces two types of nodularin with biosynthetic potential for microcystin-LR and anabaenopeptins.</title>
        <authorList>
            <person name="Berthold D.E."/>
            <person name="Lefler F.W."/>
            <person name="Huang I.-S."/>
            <person name="Abdulla H."/>
            <person name="Zimba P.V."/>
            <person name="Laughinghouse H.D. IV."/>
        </authorList>
    </citation>
    <scope>NUCLEOTIDE SEQUENCE</scope>
    <source>
        <strain evidence="1">BLCCT55</strain>
    </source>
</reference>
<protein>
    <submittedName>
        <fullName evidence="1">FAD-binding oxidoreductase</fullName>
    </submittedName>
</protein>
<gene>
    <name evidence="1" type="ORF">ICL16_17385</name>
</gene>
<dbReference type="Proteomes" id="UP000629098">
    <property type="component" value="Unassembled WGS sequence"/>
</dbReference>
<dbReference type="RefSeq" id="WP_190829999.1">
    <property type="nucleotide sequence ID" value="NZ_CAWPPI010000060.1"/>
</dbReference>